<organism evidence="8 9">
    <name type="scientific">Olpidium bornovanus</name>
    <dbReference type="NCBI Taxonomy" id="278681"/>
    <lineage>
        <taxon>Eukaryota</taxon>
        <taxon>Fungi</taxon>
        <taxon>Fungi incertae sedis</taxon>
        <taxon>Olpidiomycota</taxon>
        <taxon>Olpidiomycotina</taxon>
        <taxon>Olpidiomycetes</taxon>
        <taxon>Olpidiales</taxon>
        <taxon>Olpidiaceae</taxon>
        <taxon>Olpidium</taxon>
    </lineage>
</organism>
<comment type="caution">
    <text evidence="8">The sequence shown here is derived from an EMBL/GenBank/DDBJ whole genome shotgun (WGS) entry which is preliminary data.</text>
</comment>
<evidence type="ECO:0000256" key="1">
    <source>
        <dbReference type="ARBA" id="ARBA00004651"/>
    </source>
</evidence>
<dbReference type="InterPro" id="IPR008509">
    <property type="entry name" value="MOT2/MFSD5"/>
</dbReference>
<keyword evidence="4 7" id="KW-0812">Transmembrane</keyword>
<dbReference type="GO" id="GO:0005886">
    <property type="term" value="C:plasma membrane"/>
    <property type="evidence" value="ECO:0007669"/>
    <property type="project" value="UniProtKB-SubCell"/>
</dbReference>
<name>A0A8H7ZJL8_9FUNG</name>
<dbReference type="OrthoDB" id="263957at2759"/>
<proteinExistence type="predicted"/>
<dbReference type="EMBL" id="JAEFCI010013324">
    <property type="protein sequence ID" value="KAG5455474.1"/>
    <property type="molecule type" value="Genomic_DNA"/>
</dbReference>
<evidence type="ECO:0000256" key="6">
    <source>
        <dbReference type="ARBA" id="ARBA00023136"/>
    </source>
</evidence>
<evidence type="ECO:0000256" key="3">
    <source>
        <dbReference type="ARBA" id="ARBA00022475"/>
    </source>
</evidence>
<evidence type="ECO:0000256" key="2">
    <source>
        <dbReference type="ARBA" id="ARBA00022448"/>
    </source>
</evidence>
<dbReference type="Pfam" id="PF05631">
    <property type="entry name" value="MFS_5"/>
    <property type="match status" value="1"/>
</dbReference>
<keyword evidence="2" id="KW-0813">Transport</keyword>
<keyword evidence="3" id="KW-1003">Cell membrane</keyword>
<dbReference type="GO" id="GO:0015098">
    <property type="term" value="F:molybdate ion transmembrane transporter activity"/>
    <property type="evidence" value="ECO:0007669"/>
    <property type="project" value="InterPro"/>
</dbReference>
<reference evidence="8 9" key="1">
    <citation type="journal article" name="Sci. Rep.">
        <title>Genome-scale phylogenetic analyses confirm Olpidium as the closest living zoosporic fungus to the non-flagellated, terrestrial fungi.</title>
        <authorList>
            <person name="Chang Y."/>
            <person name="Rochon D."/>
            <person name="Sekimoto S."/>
            <person name="Wang Y."/>
            <person name="Chovatia M."/>
            <person name="Sandor L."/>
            <person name="Salamov A."/>
            <person name="Grigoriev I.V."/>
            <person name="Stajich J.E."/>
            <person name="Spatafora J.W."/>
        </authorList>
    </citation>
    <scope>NUCLEOTIDE SEQUENCE [LARGE SCALE GENOMIC DNA]</scope>
    <source>
        <strain evidence="8">S191</strain>
    </source>
</reference>
<comment type="subcellular location">
    <subcellularLocation>
        <location evidence="1">Cell membrane</location>
        <topology evidence="1">Multi-pass membrane protein</topology>
    </subcellularLocation>
</comment>
<feature type="transmembrane region" description="Helical" evidence="7">
    <location>
        <begin position="49"/>
        <end position="70"/>
    </location>
</feature>
<evidence type="ECO:0000256" key="7">
    <source>
        <dbReference type="SAM" id="Phobius"/>
    </source>
</evidence>
<dbReference type="AlphaFoldDB" id="A0A8H7ZJL8"/>
<keyword evidence="5 7" id="KW-1133">Transmembrane helix</keyword>
<dbReference type="PANTHER" id="PTHR23516">
    <property type="entry name" value="SAM (S-ADENOSYL METHIONINE) TRANSPORTER"/>
    <property type="match status" value="1"/>
</dbReference>
<dbReference type="Proteomes" id="UP000673691">
    <property type="component" value="Unassembled WGS sequence"/>
</dbReference>
<accession>A0A8H7ZJL8</accession>
<sequence length="145" mass="15719">MVAEHDARGGQNADLRRTVRATKATRRTLRHTWQLSSAGFNPAWLSDTFSWASFGNGLVAILSGGAANYLSRISDTFTAPYATAIVLFAAAFFIIWFTWTENRRITPRGAGGGYFAAVKEALALILTGSSVQILTAVQVQILSFC</sequence>
<evidence type="ECO:0000313" key="8">
    <source>
        <dbReference type="EMBL" id="KAG5455474.1"/>
    </source>
</evidence>
<evidence type="ECO:0000256" key="5">
    <source>
        <dbReference type="ARBA" id="ARBA00022989"/>
    </source>
</evidence>
<evidence type="ECO:0000256" key="4">
    <source>
        <dbReference type="ARBA" id="ARBA00022692"/>
    </source>
</evidence>
<dbReference type="PANTHER" id="PTHR23516:SF1">
    <property type="entry name" value="MOLYBDATE-ANION TRANSPORTER"/>
    <property type="match status" value="1"/>
</dbReference>
<protein>
    <submittedName>
        <fullName evidence="8">Uncharacterized protein</fullName>
    </submittedName>
</protein>
<keyword evidence="6 7" id="KW-0472">Membrane</keyword>
<keyword evidence="9" id="KW-1185">Reference proteome</keyword>
<evidence type="ECO:0000313" key="9">
    <source>
        <dbReference type="Proteomes" id="UP000673691"/>
    </source>
</evidence>
<gene>
    <name evidence="8" type="ORF">BJ554DRAFT_5102</name>
</gene>
<feature type="transmembrane region" description="Helical" evidence="7">
    <location>
        <begin position="77"/>
        <end position="99"/>
    </location>
</feature>